<dbReference type="AlphaFoldDB" id="A0A2V0RC10"/>
<proteinExistence type="predicted"/>
<protein>
    <submittedName>
        <fullName evidence="1">Capsid</fullName>
    </submittedName>
</protein>
<evidence type="ECO:0000313" key="1">
    <source>
        <dbReference type="EMBL" id="GBH22724.1"/>
    </source>
</evidence>
<organism evidence="1">
    <name type="scientific">viral metagenome</name>
    <dbReference type="NCBI Taxonomy" id="1070528"/>
    <lineage>
        <taxon>unclassified sequences</taxon>
        <taxon>metagenomes</taxon>
        <taxon>organismal metagenomes</taxon>
    </lineage>
</organism>
<accession>A0A2V0RC10</accession>
<comment type="caution">
    <text evidence="1">The sequence shown here is derived from an EMBL/GenBank/DDBJ whole genome shotgun (WGS) entry which is preliminary data.</text>
</comment>
<sequence>MDEIKKDTLHYARTVAKACVNPFSSGLRGSLQAPGYNKRVRLYTAPGSQSVTMAANTTSAVVIFDPEASLRAGQMTVQVIERTSANAINASTSINVGRASTDFTSAGVVSSGLTVQNTSGQDTISGFQTACVLSSVPEDLNQISSTDLLNATSDRERDAAQIVCKEDATTTVSFTEHLGEKRALLRAGRLGNIVRRTLNDNATQFTNTAGGEIRGFGRQGGDHTLEIYANAAAVLAETDFTKHLFRSADNPTDIHSLGTYAVEGSFRMSSENVAADSLRIISFIAVDAANNLLQEKVVNAVQGASSQALSDNIAYHFDLQSTTLPIANVIISVRQGNLQAKAMECTITSIEEVADIPDRAVQVCVIEGINAGATITCNAGAVLSGVPDSENALISGLSSQEFVYDMNLVKLFINELAYNFQHAFTGRGYDMTEKQTEELTSRPEMEMALFAMSFGKIGRAFKQVAKAAPKARKAISQGVSKALPIVDVAAPLLISTGNPAAMGLGAGMMTASMAAKDMKKLGVLEASYHE</sequence>
<reference evidence="1" key="1">
    <citation type="submission" date="2017-04" db="EMBL/GenBank/DDBJ databases">
        <title>Unveiling RNA virosphere associated with marine microorganisms.</title>
        <authorList>
            <person name="Urayama S."/>
            <person name="Takaki Y."/>
            <person name="Nishi S."/>
            <person name="Yoshida Y."/>
            <person name="Deguchi S."/>
            <person name="Takai K."/>
            <person name="Nunoura T."/>
        </authorList>
    </citation>
    <scope>NUCLEOTIDE SEQUENCE</scope>
</reference>
<dbReference type="EMBL" id="BDQD01000161">
    <property type="protein sequence ID" value="GBH22724.1"/>
    <property type="molecule type" value="Genomic_RNA"/>
</dbReference>
<name>A0A2V0RC10_9ZZZZ</name>